<organism evidence="2 3">
    <name type="scientific">Bacteroides pyogenes</name>
    <dbReference type="NCBI Taxonomy" id="310300"/>
    <lineage>
        <taxon>Bacteria</taxon>
        <taxon>Pseudomonadati</taxon>
        <taxon>Bacteroidota</taxon>
        <taxon>Bacteroidia</taxon>
        <taxon>Bacteroidales</taxon>
        <taxon>Bacteroidaceae</taxon>
        <taxon>Bacteroides</taxon>
    </lineage>
</organism>
<gene>
    <name evidence="2" type="ORF">FNJ60_05495</name>
</gene>
<dbReference type="EMBL" id="VKLW01000009">
    <property type="protein sequence ID" value="TYK34186.1"/>
    <property type="molecule type" value="Genomic_DNA"/>
</dbReference>
<dbReference type="GO" id="GO:0015485">
    <property type="term" value="F:cholesterol binding"/>
    <property type="evidence" value="ECO:0007669"/>
    <property type="project" value="InterPro"/>
</dbReference>
<feature type="chain" id="PRO_5030116286" evidence="1">
    <location>
        <begin position="20"/>
        <end position="336"/>
    </location>
</feature>
<name>A0A5D3EF79_9BACE</name>
<dbReference type="Proteomes" id="UP000324383">
    <property type="component" value="Unassembled WGS sequence"/>
</dbReference>
<protein>
    <submittedName>
        <fullName evidence="2">Uncharacterized protein</fullName>
    </submittedName>
</protein>
<accession>A0A5D3EF79</accession>
<evidence type="ECO:0000313" key="2">
    <source>
        <dbReference type="EMBL" id="TYK34186.1"/>
    </source>
</evidence>
<evidence type="ECO:0000256" key="1">
    <source>
        <dbReference type="SAM" id="SignalP"/>
    </source>
</evidence>
<dbReference type="RefSeq" id="WP_148727129.1">
    <property type="nucleotide sequence ID" value="NZ_CP197398.1"/>
</dbReference>
<comment type="caution">
    <text evidence="2">The sequence shown here is derived from an EMBL/GenBank/DDBJ whole genome shotgun (WGS) entry which is preliminary data.</text>
</comment>
<keyword evidence="3" id="KW-1185">Reference proteome</keyword>
<dbReference type="InterPro" id="IPR036363">
    <property type="entry name" value="Thiol_cytolysin_ab_sf"/>
</dbReference>
<reference evidence="2 3" key="1">
    <citation type="submission" date="2019-07" db="EMBL/GenBank/DDBJ databases">
        <title>Draft Genome Sequences of Bacteroides pyogenes Strains Isolated from the Uterus Holstein Dairy Cows with Metritis.</title>
        <authorList>
            <person name="Cunha F."/>
            <person name="Galvao K.N."/>
            <person name="Jeon S.J."/>
            <person name="Jeong K.C."/>
        </authorList>
    </citation>
    <scope>NUCLEOTIDE SEQUENCE [LARGE SCALE GENOMIC DNA]</scope>
    <source>
        <strain evidence="2 3">KG-31</strain>
    </source>
</reference>
<evidence type="ECO:0000313" key="3">
    <source>
        <dbReference type="Proteomes" id="UP000324383"/>
    </source>
</evidence>
<sequence length="336" mass="39049">MKKKLFYLLWLAIPLVSCEKGGGIPDTPINPPIHPKTNNDTLAWNNLQSSTWDRDTDFFIGTKYANVRNRGMDNDPYIYVGGIYPEKTFLSYFDKEIPDSINPIDITFNFGLLNPYSETKSRMGRMSYLKILKRALQSKEYNRFIKTRGNQPHRARMAEIKSYEDIEKAFPDNIRFGKAIKEIVAQAYGEKHKNLSIGEVVFKNFTVSMEAPTNGIFKNVHRKDSIDNPVYIRSITYGSVAYFIIESEHAYEDVFNAFRGIKNTFRDSYSQTDGVLHNSKIILFTISDVSQETRKRTTFEDLEKYMENPYYNTDIYGYPIYCTGYYAKDNSIFKKK</sequence>
<dbReference type="InterPro" id="IPR036359">
    <property type="entry name" value="Thiol_cytolysin_sf"/>
</dbReference>
<feature type="signal peptide" evidence="1">
    <location>
        <begin position="1"/>
        <end position="19"/>
    </location>
</feature>
<dbReference type="AlphaFoldDB" id="A0A5D3EF79"/>
<proteinExistence type="predicted"/>
<keyword evidence="1" id="KW-0732">Signal</keyword>
<dbReference type="SUPFAM" id="SSF56978">
    <property type="entry name" value="Perfringolysin"/>
    <property type="match status" value="1"/>
</dbReference>
<dbReference type="Gene3D" id="3.90.840.10">
    <property type="entry name" value="Thiol-activated cytolysin superfamily/Thiol-activated cytolysin, alpha-beta domain"/>
    <property type="match status" value="1"/>
</dbReference>